<accession>A0A381KQY2</accession>
<evidence type="ECO:0000256" key="1">
    <source>
        <dbReference type="SAM" id="SignalP"/>
    </source>
</evidence>
<dbReference type="InterPro" id="IPR039555">
    <property type="entry name" value="TraF/TrbB"/>
</dbReference>
<sequence>MNLTRRIPTKTFVLLALLTTNALAAVDESKIEGTPFVSGQSFKKGFFWYDDTSKKPIEEQEELKSAPPAAQDVQPENVDLNSAWLKASMPKLLTQAMDNPTPENLSRYYTAQRLMLDISTRFSDKSKDYFLKNPMMSEKRRQPVEKAALDAHRAIVDNNQQTVMKDIFSKSGLFFFFQSTCQFCHEESQILTFMQNYYSADILPVSMDGMGLHNGLFQNFTVPNAQIIDQFKIREVPTLYLVSKDGQSAQRISEGMISAEELKNTIILAAKGMNLINDADFQSTLDIKRQYTIGDDGVISVPKAELDADPYLLQRIMDKKLEGYDMPTADPVHYMNAGFGVQGGNYGQ</sequence>
<dbReference type="EMBL" id="UIGI01000002">
    <property type="protein sequence ID" value="SUY92896.1"/>
    <property type="molecule type" value="Genomic_DNA"/>
</dbReference>
<name>A0A381KQY2_9ENTR</name>
<reference evidence="2 3" key="1">
    <citation type="submission" date="2018-06" db="EMBL/GenBank/DDBJ databases">
        <authorList>
            <consortium name="Pathogen Informatics"/>
            <person name="Doyle S."/>
        </authorList>
    </citation>
    <scope>NUCLEOTIDE SEQUENCE [LARGE SCALE GENOMIC DNA]</scope>
    <source>
        <strain evidence="2 3">NCTC12119</strain>
    </source>
</reference>
<dbReference type="Pfam" id="PF13728">
    <property type="entry name" value="TraF"/>
    <property type="match status" value="1"/>
</dbReference>
<dbReference type="Gene3D" id="3.40.30.10">
    <property type="entry name" value="Glutaredoxin"/>
    <property type="match status" value="1"/>
</dbReference>
<evidence type="ECO:0000313" key="3">
    <source>
        <dbReference type="Proteomes" id="UP000255528"/>
    </source>
</evidence>
<gene>
    <name evidence="2" type="ORF">NCTC12119_04926</name>
</gene>
<dbReference type="InterPro" id="IPR036249">
    <property type="entry name" value="Thioredoxin-like_sf"/>
</dbReference>
<dbReference type="InterPro" id="IPR014111">
    <property type="entry name" value="T4SS_TraF-like"/>
</dbReference>
<dbReference type="SUPFAM" id="SSF52833">
    <property type="entry name" value="Thioredoxin-like"/>
    <property type="match status" value="1"/>
</dbReference>
<keyword evidence="1" id="KW-0732">Signal</keyword>
<dbReference type="RefSeq" id="WP_115632125.1">
    <property type="nucleotide sequence ID" value="NZ_UIGI01000002.1"/>
</dbReference>
<organism evidence="2 3">
    <name type="scientific">Buttiauxella agrestis</name>
    <dbReference type="NCBI Taxonomy" id="82977"/>
    <lineage>
        <taxon>Bacteria</taxon>
        <taxon>Pseudomonadati</taxon>
        <taxon>Pseudomonadota</taxon>
        <taxon>Gammaproteobacteria</taxon>
        <taxon>Enterobacterales</taxon>
        <taxon>Enterobacteriaceae</taxon>
        <taxon>Buttiauxella</taxon>
    </lineage>
</organism>
<dbReference type="NCBIfam" id="TIGR02740">
    <property type="entry name" value="TraF-like"/>
    <property type="match status" value="1"/>
</dbReference>
<feature type="chain" id="PRO_5016962674" evidence="1">
    <location>
        <begin position="25"/>
        <end position="348"/>
    </location>
</feature>
<dbReference type="AlphaFoldDB" id="A0A381KQY2"/>
<protein>
    <submittedName>
        <fullName evidence="2">Conjugal pilus assembly protein TraF</fullName>
    </submittedName>
</protein>
<proteinExistence type="predicted"/>
<dbReference type="Proteomes" id="UP000255528">
    <property type="component" value="Unassembled WGS sequence"/>
</dbReference>
<feature type="signal peptide" evidence="1">
    <location>
        <begin position="1"/>
        <end position="24"/>
    </location>
</feature>
<evidence type="ECO:0000313" key="2">
    <source>
        <dbReference type="EMBL" id="SUY92896.1"/>
    </source>
</evidence>